<evidence type="ECO:0000256" key="14">
    <source>
        <dbReference type="ARBA" id="ARBA00023136"/>
    </source>
</evidence>
<keyword evidence="14 15" id="KW-0472">Membrane</keyword>
<dbReference type="Proteomes" id="UP001285263">
    <property type="component" value="Unassembled WGS sequence"/>
</dbReference>
<evidence type="ECO:0000256" key="11">
    <source>
        <dbReference type="ARBA" id="ARBA00022801"/>
    </source>
</evidence>
<name>A0ABU5DGF2_9BURK</name>
<feature type="region of interest" description="Required for zinc-mediated homotetramerization and catalytic activity" evidence="15">
    <location>
        <begin position="402"/>
        <end position="405"/>
    </location>
</feature>
<proteinExistence type="inferred from homology"/>
<keyword evidence="6 15" id="KW-0819">tRNA processing</keyword>
<evidence type="ECO:0000256" key="9">
    <source>
        <dbReference type="ARBA" id="ARBA00022730"/>
    </source>
</evidence>
<dbReference type="Gene3D" id="3.40.1260.20">
    <property type="entry name" value="Ribonuclease E, catalytic domain"/>
    <property type="match status" value="1"/>
</dbReference>
<dbReference type="PANTHER" id="PTHR30001">
    <property type="entry name" value="RIBONUCLEASE"/>
    <property type="match status" value="1"/>
</dbReference>
<dbReference type="Pfam" id="PF00575">
    <property type="entry name" value="S1"/>
    <property type="match status" value="1"/>
</dbReference>
<dbReference type="PANTHER" id="PTHR30001:SF1">
    <property type="entry name" value="RIBONUCLEASE E_G-LIKE PROTEIN, CHLOROPLASTIC"/>
    <property type="match status" value="1"/>
</dbReference>
<evidence type="ECO:0000256" key="6">
    <source>
        <dbReference type="ARBA" id="ARBA00022694"/>
    </source>
</evidence>
<comment type="similarity">
    <text evidence="1">Belongs to the RNase E/G family. RNase G subfamily.</text>
</comment>
<comment type="caution">
    <text evidence="18">The sequence shown here is derived from an EMBL/GenBank/DDBJ whole genome shotgun (WGS) entry which is preliminary data.</text>
</comment>
<evidence type="ECO:0000259" key="17">
    <source>
        <dbReference type="PROSITE" id="PS50126"/>
    </source>
</evidence>
<sequence>MKRMLINATQPEERRLAIVDGQKLLDFETEIEGREQRKGNIYKAVVTRVEPSLEACFVDYGEDRHGFLPFKEISRQYFRDGVEVRNATIKDAIKEGQELLVQVEKEERGNKGAALTTFVSLAGRYLVLMPNNPRGGGVSRRIEGEDREELKENLDQLEYPKGMSLIARTAGIGRSAAELQWDLNYMLKLWTAIDDASKGGKGAYLIYQESSLVIRAIRDYFTADIGEILIDTDDLFEQAHQFMNHVMPDQGHRVKRYRDDAPLFSRFQIEHQIETAFSRTVNLPSGGAIVIDHTEALVSVDVNSARATRGGDIEETATRTNLEAADEIARQMRLRDLGGLIVVDFIDMEESKNRREVEQRLRDALRQDRARVQFASISKFGLLELSRQRLRPALSEGNHITCPRCNGTGHIRDTESSALQILRMVQEEAMKDNTAAVHVQVPVEVTSFLLNEKRTEITKIELKQRVTVLLVPNKHLDTPNYKLERLRHDDPRLENLQASYTMIEEPTDEVGITRRDAGEKKNKQEPVIKGILPEQPAPVVAPKPEPVKPAPAPVVAPPVAAPVPAGGGFFGWIKSLFGGGEAAPAKTEAAPAVAPVKPAGAAGDKPKREGGRDGRGRGGNRGERGERGDRAERGDRGDRGGERNAKREGRENKPQQADGQPQQPRAERGDRGGERGERGERGNRRPERADKPEAGNNEVRAERQERGERPERGERRPRGERAERPIEDVNNAPVQTTLADIPPASHDTPAFVDSQAEGIEGAAAGDAASNEERQNRNRRRRRGGRGGEGAANGAGVENEQGSENSEAAEAAAVVEAAEAAATETAERVEAAEGDDNGEGQGRDGRRRRSRDRYRRERRDGQPADGQVEGEAGVDAVAAQVPVEPAVATDEHAVATAQAVPTSEAAAPVAVAEPVAVQAPAVVAAPVAPAAPAFVLSVDALQAIAEGAGLQWVNSDADKIRAAQEAIAAEPKPVHVPRERPPVVVVDEGPLVLVETRKDLAQIKLPFEQQ</sequence>
<dbReference type="Gene3D" id="2.40.50.140">
    <property type="entry name" value="Nucleic acid-binding proteins"/>
    <property type="match status" value="1"/>
</dbReference>
<keyword evidence="19" id="KW-1185">Reference proteome</keyword>
<evidence type="ECO:0000256" key="3">
    <source>
        <dbReference type="ARBA" id="ARBA00022490"/>
    </source>
</evidence>
<evidence type="ECO:0000256" key="12">
    <source>
        <dbReference type="ARBA" id="ARBA00022842"/>
    </source>
</evidence>
<evidence type="ECO:0000256" key="1">
    <source>
        <dbReference type="ARBA" id="ARBA00005663"/>
    </source>
</evidence>
<feature type="compositionally biased region" description="Low complexity" evidence="16">
    <location>
        <begin position="793"/>
        <end position="823"/>
    </location>
</feature>
<feature type="compositionally biased region" description="Low complexity" evidence="16">
    <location>
        <begin position="588"/>
        <end position="603"/>
    </location>
</feature>
<evidence type="ECO:0000256" key="4">
    <source>
        <dbReference type="ARBA" id="ARBA00022519"/>
    </source>
</evidence>
<feature type="binding site" evidence="15">
    <location>
        <position position="402"/>
    </location>
    <ligand>
        <name>Zn(2+)</name>
        <dbReference type="ChEBI" id="CHEBI:29105"/>
        <note>ligand shared between dimeric partners</note>
    </ligand>
</feature>
<comment type="subunit">
    <text evidence="15">Homotetramer formed by a dimer of dimers.</text>
</comment>
<keyword evidence="5 15" id="KW-0698">rRNA processing</keyword>
<feature type="binding site" evidence="15">
    <location>
        <position position="405"/>
    </location>
    <ligand>
        <name>Zn(2+)</name>
        <dbReference type="ChEBI" id="CHEBI:29105"/>
        <note>ligand shared between dimeric partners</note>
    </ligand>
</feature>
<keyword evidence="2 15" id="KW-1003">Cell membrane</keyword>
<dbReference type="EC" id="3.1.26.12" evidence="15"/>
<dbReference type="NCBIfam" id="TIGR00757">
    <property type="entry name" value="RNaseEG"/>
    <property type="match status" value="1"/>
</dbReference>
<keyword evidence="13 15" id="KW-0694">RNA-binding</keyword>
<feature type="binding site" evidence="15">
    <location>
        <position position="301"/>
    </location>
    <ligand>
        <name>Mg(2+)</name>
        <dbReference type="ChEBI" id="CHEBI:18420"/>
        <note>catalytic</note>
    </ligand>
</feature>
<keyword evidence="4 15" id="KW-0997">Cell inner membrane</keyword>
<comment type="cofactor">
    <cofactor evidence="15">
        <name>Mg(2+)</name>
        <dbReference type="ChEBI" id="CHEBI:18420"/>
    </cofactor>
    <text evidence="15">Binds 1 Mg(2+) ion per subunit.</text>
</comment>
<evidence type="ECO:0000256" key="13">
    <source>
        <dbReference type="ARBA" id="ARBA00022884"/>
    </source>
</evidence>
<feature type="compositionally biased region" description="Basic and acidic residues" evidence="16">
    <location>
        <begin position="604"/>
        <end position="653"/>
    </location>
</feature>
<keyword evidence="15" id="KW-0820">tRNA-binding</keyword>
<keyword evidence="7 15" id="KW-0540">Nuclease</keyword>
<dbReference type="InterPro" id="IPR003029">
    <property type="entry name" value="S1_domain"/>
</dbReference>
<gene>
    <name evidence="15" type="primary">rne</name>
    <name evidence="18" type="ORF">SNE35_06880</name>
</gene>
<dbReference type="InterPro" id="IPR012340">
    <property type="entry name" value="NA-bd_OB-fold"/>
</dbReference>
<feature type="binding site" evidence="15">
    <location>
        <position position="344"/>
    </location>
    <ligand>
        <name>Mg(2+)</name>
        <dbReference type="ChEBI" id="CHEBI:18420"/>
        <note>catalytic</note>
    </ligand>
</feature>
<dbReference type="InterPro" id="IPR028878">
    <property type="entry name" value="RNase_E"/>
</dbReference>
<dbReference type="SMART" id="SM00316">
    <property type="entry name" value="S1"/>
    <property type="match status" value="1"/>
</dbReference>
<evidence type="ECO:0000256" key="16">
    <source>
        <dbReference type="SAM" id="MobiDB-lite"/>
    </source>
</evidence>
<dbReference type="HAMAP" id="MF_00970">
    <property type="entry name" value="RNase_E"/>
    <property type="match status" value="1"/>
</dbReference>
<dbReference type="InterPro" id="IPR048583">
    <property type="entry name" value="RNase_E_G_thioredoxin-like"/>
</dbReference>
<comment type="function">
    <text evidence="15">Endoribonuclease that plays a central role in RNA processing and decay. Required for the maturation of 5S and 16S rRNAs and the majority of tRNAs. Also involved in the degradation of most mRNAs.</text>
</comment>
<feature type="compositionally biased region" description="Low complexity" evidence="16">
    <location>
        <begin position="865"/>
        <end position="876"/>
    </location>
</feature>
<evidence type="ECO:0000256" key="5">
    <source>
        <dbReference type="ARBA" id="ARBA00022552"/>
    </source>
</evidence>
<dbReference type="Pfam" id="PF10150">
    <property type="entry name" value="RNase_E_G"/>
    <property type="match status" value="1"/>
</dbReference>
<feature type="compositionally biased region" description="Basic and acidic residues" evidence="16">
    <location>
        <begin position="665"/>
        <end position="727"/>
    </location>
</feature>
<comment type="subcellular location">
    <subcellularLocation>
        <location evidence="15">Cytoplasm</location>
    </subcellularLocation>
    <subcellularLocation>
        <location evidence="15">Cell inner membrane</location>
        <topology evidence="15">Peripheral membrane protein</topology>
        <orientation evidence="15">Cytoplasmic side</orientation>
    </subcellularLocation>
</comment>
<organism evidence="18 19">
    <name type="scientific">Roseateles agri</name>
    <dbReference type="NCBI Taxonomy" id="3098619"/>
    <lineage>
        <taxon>Bacteria</taxon>
        <taxon>Pseudomonadati</taxon>
        <taxon>Pseudomonadota</taxon>
        <taxon>Betaproteobacteria</taxon>
        <taxon>Burkholderiales</taxon>
        <taxon>Sphaerotilaceae</taxon>
        <taxon>Roseateles</taxon>
    </lineage>
</organism>
<dbReference type="EMBL" id="JAXCLA010000002">
    <property type="protein sequence ID" value="MDY0744222.1"/>
    <property type="molecule type" value="Genomic_DNA"/>
</dbReference>
<dbReference type="InterPro" id="IPR004659">
    <property type="entry name" value="RNase_E/G"/>
</dbReference>
<evidence type="ECO:0000256" key="10">
    <source>
        <dbReference type="ARBA" id="ARBA00022759"/>
    </source>
</evidence>
<evidence type="ECO:0000256" key="15">
    <source>
        <dbReference type="HAMAP-Rule" id="MF_00970"/>
    </source>
</evidence>
<evidence type="ECO:0000256" key="2">
    <source>
        <dbReference type="ARBA" id="ARBA00022475"/>
    </source>
</evidence>
<feature type="region of interest" description="Disordered" evidence="16">
    <location>
        <begin position="588"/>
        <end position="876"/>
    </location>
</feature>
<keyword evidence="15" id="KW-0862">Zinc</keyword>
<keyword evidence="9 15" id="KW-0699">rRNA-binding</keyword>
<protein>
    <recommendedName>
        <fullName evidence="15">Ribonuclease E</fullName>
        <shortName evidence="15">RNase E</shortName>
        <ecNumber evidence="15">3.1.26.12</ecNumber>
    </recommendedName>
</protein>
<feature type="domain" description="S1 motif" evidence="17">
    <location>
        <begin position="39"/>
        <end position="118"/>
    </location>
</feature>
<comment type="catalytic activity">
    <reaction evidence="15">
        <text>Endonucleolytic cleavage of single-stranded RNA in A- and U-rich regions.</text>
        <dbReference type="EC" id="3.1.26.12"/>
    </reaction>
</comment>
<evidence type="ECO:0000313" key="18">
    <source>
        <dbReference type="EMBL" id="MDY0744222.1"/>
    </source>
</evidence>
<comment type="cofactor">
    <cofactor evidence="15">
        <name>Zn(2+)</name>
        <dbReference type="ChEBI" id="CHEBI:29105"/>
    </cofactor>
    <text evidence="15">Binds 2 Zn(2+) ions per homotetramer.</text>
</comment>
<evidence type="ECO:0000313" key="19">
    <source>
        <dbReference type="Proteomes" id="UP001285263"/>
    </source>
</evidence>
<dbReference type="PROSITE" id="PS50126">
    <property type="entry name" value="S1"/>
    <property type="match status" value="1"/>
</dbReference>
<dbReference type="InterPro" id="IPR019307">
    <property type="entry name" value="RNA-bd_AU-1/RNase_E/G"/>
</dbReference>
<feature type="compositionally biased region" description="Low complexity" evidence="16">
    <location>
        <begin position="756"/>
        <end position="768"/>
    </location>
</feature>
<dbReference type="SUPFAM" id="SSF50249">
    <property type="entry name" value="Nucleic acid-binding proteins"/>
    <property type="match status" value="1"/>
</dbReference>
<keyword evidence="12 15" id="KW-0460">Magnesium</keyword>
<accession>A0ABU5DGF2</accession>
<keyword evidence="10 15" id="KW-0255">Endonuclease</keyword>
<evidence type="ECO:0000256" key="7">
    <source>
        <dbReference type="ARBA" id="ARBA00022722"/>
    </source>
</evidence>
<dbReference type="CDD" id="cd04453">
    <property type="entry name" value="S1_RNase_E"/>
    <property type="match status" value="1"/>
</dbReference>
<dbReference type="RefSeq" id="WP_320422121.1">
    <property type="nucleotide sequence ID" value="NZ_JAXCLA010000002.1"/>
</dbReference>
<evidence type="ECO:0000256" key="8">
    <source>
        <dbReference type="ARBA" id="ARBA00022723"/>
    </source>
</evidence>
<keyword evidence="3 15" id="KW-0963">Cytoplasm</keyword>
<keyword evidence="11 15" id="KW-0378">Hydrolase</keyword>
<dbReference type="Pfam" id="PF20833">
    <property type="entry name" value="RNase_E_G_Thio"/>
    <property type="match status" value="1"/>
</dbReference>
<feature type="compositionally biased region" description="Polar residues" evidence="16">
    <location>
        <begin position="654"/>
        <end position="663"/>
    </location>
</feature>
<reference evidence="18 19" key="1">
    <citation type="submission" date="2023-11" db="EMBL/GenBank/DDBJ databases">
        <title>Paucibacter sp. nov., isolated from fresh soil in Korea.</title>
        <authorList>
            <person name="Le N.T.T."/>
        </authorList>
    </citation>
    <scope>NUCLEOTIDE SEQUENCE [LARGE SCALE GENOMIC DNA]</scope>
    <source>
        <strain evidence="18 19">R3-3</strain>
    </source>
</reference>
<keyword evidence="8 15" id="KW-0479">Metal-binding</keyword>
<comment type="similarity">
    <text evidence="15">Belongs to the RNase E/G family. RNase E subfamily.</text>
</comment>